<name>A0A381RIC4_9ZZZZ</name>
<gene>
    <name evidence="1" type="ORF">METZ01_LOCUS43552</name>
</gene>
<evidence type="ECO:0000313" key="1">
    <source>
        <dbReference type="EMBL" id="SUZ90698.1"/>
    </source>
</evidence>
<dbReference type="AlphaFoldDB" id="A0A381RIC4"/>
<protein>
    <submittedName>
        <fullName evidence="1">Uncharacterized protein</fullName>
    </submittedName>
</protein>
<organism evidence="1">
    <name type="scientific">marine metagenome</name>
    <dbReference type="NCBI Taxonomy" id="408172"/>
    <lineage>
        <taxon>unclassified sequences</taxon>
        <taxon>metagenomes</taxon>
        <taxon>ecological metagenomes</taxon>
    </lineage>
</organism>
<reference evidence="1" key="1">
    <citation type="submission" date="2018-05" db="EMBL/GenBank/DDBJ databases">
        <authorList>
            <person name="Lanie J.A."/>
            <person name="Ng W.-L."/>
            <person name="Kazmierczak K.M."/>
            <person name="Andrzejewski T.M."/>
            <person name="Davidsen T.M."/>
            <person name="Wayne K.J."/>
            <person name="Tettelin H."/>
            <person name="Glass J.I."/>
            <person name="Rusch D."/>
            <person name="Podicherti R."/>
            <person name="Tsui H.-C.T."/>
            <person name="Winkler M.E."/>
        </authorList>
    </citation>
    <scope>NUCLEOTIDE SEQUENCE</scope>
</reference>
<dbReference type="EMBL" id="UINC01001915">
    <property type="protein sequence ID" value="SUZ90698.1"/>
    <property type="molecule type" value="Genomic_DNA"/>
</dbReference>
<sequence>MMITSDTTGSTAGLAPAAGRLADLAARRSEDSTWFAEVEAELLAFRVSLADHSRAIVEDDLYHDAQWKAPRITNQVRRLGTECFKIDELAALSLVAVHSSSRSAAIVETLDQLLRLAARHESRALAIDHEAYCVDLGGQG</sequence>
<proteinExistence type="predicted"/>
<accession>A0A381RIC4</accession>